<feature type="compositionally biased region" description="Low complexity" evidence="1">
    <location>
        <begin position="1386"/>
        <end position="1402"/>
    </location>
</feature>
<feature type="compositionally biased region" description="Pro residues" evidence="1">
    <location>
        <begin position="247"/>
        <end position="261"/>
    </location>
</feature>
<evidence type="ECO:0008006" key="4">
    <source>
        <dbReference type="Google" id="ProtNLM"/>
    </source>
</evidence>
<feature type="compositionally biased region" description="Pro residues" evidence="1">
    <location>
        <begin position="455"/>
        <end position="465"/>
    </location>
</feature>
<feature type="region of interest" description="Disordered" evidence="1">
    <location>
        <begin position="721"/>
        <end position="771"/>
    </location>
</feature>
<proteinExistence type="predicted"/>
<dbReference type="EMBL" id="FQYO01000003">
    <property type="protein sequence ID" value="SHI88510.1"/>
    <property type="molecule type" value="Genomic_DNA"/>
</dbReference>
<feature type="region of interest" description="Disordered" evidence="1">
    <location>
        <begin position="175"/>
        <end position="641"/>
    </location>
</feature>
<feature type="compositionally biased region" description="Low complexity" evidence="1">
    <location>
        <begin position="1356"/>
        <end position="1373"/>
    </location>
</feature>
<feature type="compositionally biased region" description="Low complexity" evidence="1">
    <location>
        <begin position="1170"/>
        <end position="1187"/>
    </location>
</feature>
<feature type="region of interest" description="Disordered" evidence="1">
    <location>
        <begin position="885"/>
        <end position="904"/>
    </location>
</feature>
<dbReference type="OrthoDB" id="7870459at2"/>
<feature type="compositionally biased region" description="Low complexity" evidence="1">
    <location>
        <begin position="1132"/>
        <end position="1143"/>
    </location>
</feature>
<feature type="compositionally biased region" description="Low complexity" evidence="1">
    <location>
        <begin position="788"/>
        <end position="805"/>
    </location>
</feature>
<sequence>MIPNFAISLTDDGLSVLFRRQGGWMLVGEVAADAPDLSAAMARLRRQAARLAPEGIRTKVFLPHSQVHWMALDGHRSALEVEAALAEEASVDPAALVYDISRDGERTYVAAVEDSTLEEARAFAEAHRLNPVAIAAAGRPGAFIGQPSFAAAEGVDAGTDPDPAVRVADGAVAGAEAADPAPDEGALAASDAPAPSLPLAAGSQDGPGPLDVDPPSTLRAGSAPGTDPAPAGPTESDRPGGETEPAAAPPFPAPDVPPPPGGREGEAGPDDPAGEAFSQAASTGGAASPPAEPDAQIAGGEDSAPHGSIDDDAARAAGPGGAEPAPERVDAAPGARAGGDEAPAPGHEPPRAGGPGDKAQPSGGDAVPPESVHEPDADADPVADPDAGPAPDPQPGPVDAGDGRPLFATRRDRGRLVSGSPSAEPVEGPAPPLFSSRRRPGLGDLPPAPGRIGFPAPPPGAPPTETPAAIRRRKAAQTGPAAMPPRPPEMDEVAATTPPAPVVEPLDDAAPGPGAAESVDTAGAMPAAPQAEDGAARPDGTSSPAAGPTPASDGAEDGSGPAPTTIPLAPARDAPPLAPPHPGIAHVAAQRQRLAGRGSAPAGIAATAAAASGTAATGSVPPRSTAAAPPRAPVSAPPPELAASLRPGAGLAGEADLSEEERFTIFGRRGIDPTPAAGRPRYLGLALVAALILVLALAALFGPGAADRVAGLLGGGEDAPTDVATALPGDTDGPAPSADISAPAQPGPTDPEGAPDLPVAEAEPGATTAPDAVAAPDEDVALAEEVEAPATPSPGAEVAPGAEAAPDADEAPSLAGALAEAIARGDAAETQPEAAADDGAETALAEPEPGEAEAVVPAPPPGVVPSPAEAERFYAATGVWVRGPRLPLEPEGDPAPRPDPAAMQPVPEPAAPADLALSAATPDLGLGLQLDPPAPGTIFARDANGFFLATPEGTVTPQGMTIFAGTPSQDPPTRPGTEPPEPELPPEGFLTAETAPPEMPPQRAPEPEPEPDAEIAAVEEVGTDQPGAESEAESESGAEPGTEEAIVARIVEAAPPGLPPLRPASEPLPDAGSEPDAPPAADAAPAAIALVETAPPGLPPLRPEAAPAPESPAEPDAADPGAAEAEPEAEAVTEAVAIVQAAPPGLPPLRPAAEVPASAAEPATEEVGEEAATAVDPAAVAVTSSAPPATPPQRPVVAAAPAPIPQEVPSSAGSPPALPPLRPGSTTDEEARATPGAVTLDALTPFDGDTPPLRPDSVAALAPLPGFDGPRPGSRPGDLAPETEEDGALAEAEIEDVPPEEAPADVGAAIAAIIGSGPDPLAGVTASAVSRAERPGSRPQNFGRVVDRAQTRIASAQPQAAPQPQQPAAQQPQRQVEEADSEPEQVSSAAARPSGPVPGGVAAAATANDAISLGEVNLIGVYGRPDNRRALIRQGNGRYIRVSVGDSLEGGQVTAIGDNALNYVVRGRTYYLEIPEG</sequence>
<name>A0A1M6ET25_9RHOB</name>
<evidence type="ECO:0000313" key="2">
    <source>
        <dbReference type="EMBL" id="SHI88510.1"/>
    </source>
</evidence>
<dbReference type="Proteomes" id="UP000184292">
    <property type="component" value="Unassembled WGS sequence"/>
</dbReference>
<evidence type="ECO:0000256" key="1">
    <source>
        <dbReference type="SAM" id="MobiDB-lite"/>
    </source>
</evidence>
<feature type="region of interest" description="Disordered" evidence="1">
    <location>
        <begin position="963"/>
        <end position="1289"/>
    </location>
</feature>
<dbReference type="RefSeq" id="WP_073329760.1">
    <property type="nucleotide sequence ID" value="NZ_FQYO01000003.1"/>
</dbReference>
<feature type="compositionally biased region" description="Low complexity" evidence="1">
    <location>
        <begin position="1151"/>
        <end position="1162"/>
    </location>
</feature>
<feature type="compositionally biased region" description="Low complexity" evidence="1">
    <location>
        <begin position="841"/>
        <end position="856"/>
    </location>
</feature>
<feature type="region of interest" description="Disordered" evidence="1">
    <location>
        <begin position="1315"/>
        <end position="1402"/>
    </location>
</feature>
<protein>
    <recommendedName>
        <fullName evidence="4">Type IV pilus biogenesis protein PilP</fullName>
    </recommendedName>
</protein>
<feature type="compositionally biased region" description="Low complexity" evidence="1">
    <location>
        <begin position="1114"/>
        <end position="1124"/>
    </location>
</feature>
<keyword evidence="3" id="KW-1185">Reference proteome</keyword>
<accession>A0A1M6ET25</accession>
<feature type="compositionally biased region" description="Low complexity" evidence="1">
    <location>
        <begin position="1195"/>
        <end position="1215"/>
    </location>
</feature>
<feature type="compositionally biased region" description="Low complexity" evidence="1">
    <location>
        <begin position="220"/>
        <end position="233"/>
    </location>
</feature>
<evidence type="ECO:0000313" key="3">
    <source>
        <dbReference type="Proteomes" id="UP000184292"/>
    </source>
</evidence>
<gene>
    <name evidence="2" type="ORF">SAMN05444417_2155</name>
</gene>
<organism evidence="2 3">
    <name type="scientific">Wenxinia saemankumensis</name>
    <dbReference type="NCBI Taxonomy" id="1447782"/>
    <lineage>
        <taxon>Bacteria</taxon>
        <taxon>Pseudomonadati</taxon>
        <taxon>Pseudomonadota</taxon>
        <taxon>Alphaproteobacteria</taxon>
        <taxon>Rhodobacterales</taxon>
        <taxon>Roseobacteraceae</taxon>
        <taxon>Wenxinia</taxon>
    </lineage>
</organism>
<feature type="compositionally biased region" description="Low complexity" evidence="1">
    <location>
        <begin position="175"/>
        <end position="203"/>
    </location>
</feature>
<feature type="region of interest" description="Disordered" evidence="1">
    <location>
        <begin position="787"/>
        <end position="863"/>
    </location>
</feature>
<feature type="compositionally biased region" description="Low complexity" evidence="1">
    <location>
        <begin position="1037"/>
        <end position="1055"/>
    </location>
</feature>
<dbReference type="STRING" id="1447782.SAMN05444417_2155"/>
<feature type="compositionally biased region" description="Pro residues" evidence="1">
    <location>
        <begin position="969"/>
        <end position="985"/>
    </location>
</feature>
<feature type="compositionally biased region" description="Low complexity" evidence="1">
    <location>
        <begin position="280"/>
        <end position="289"/>
    </location>
</feature>
<feature type="compositionally biased region" description="Pro residues" evidence="1">
    <location>
        <begin position="630"/>
        <end position="640"/>
    </location>
</feature>
<feature type="compositionally biased region" description="Low complexity" evidence="1">
    <location>
        <begin position="598"/>
        <end position="629"/>
    </location>
</feature>
<feature type="compositionally biased region" description="Low complexity" evidence="1">
    <location>
        <begin position="1063"/>
        <end position="1095"/>
    </location>
</feature>
<reference evidence="2 3" key="1">
    <citation type="submission" date="2016-11" db="EMBL/GenBank/DDBJ databases">
        <authorList>
            <person name="Jaros S."/>
            <person name="Januszkiewicz K."/>
            <person name="Wedrychowicz H."/>
        </authorList>
    </citation>
    <scope>NUCLEOTIDE SEQUENCE [LARGE SCALE GENOMIC DNA]</scope>
    <source>
        <strain evidence="2 3">DSM 100565</strain>
    </source>
</reference>